<feature type="region of interest" description="Disordered" evidence="6">
    <location>
        <begin position="1"/>
        <end position="22"/>
    </location>
</feature>
<dbReference type="InterPro" id="IPR036864">
    <property type="entry name" value="Zn2-C6_fun-type_DNA-bd_sf"/>
</dbReference>
<dbReference type="InterPro" id="IPR001138">
    <property type="entry name" value="Zn2Cys6_DnaBD"/>
</dbReference>
<organism evidence="8 9">
    <name type="scientific">Scytalidium lignicola</name>
    <name type="common">Hyphomycete</name>
    <dbReference type="NCBI Taxonomy" id="5539"/>
    <lineage>
        <taxon>Eukaryota</taxon>
        <taxon>Fungi</taxon>
        <taxon>Dikarya</taxon>
        <taxon>Ascomycota</taxon>
        <taxon>Pezizomycotina</taxon>
        <taxon>Leotiomycetes</taxon>
        <taxon>Leotiomycetes incertae sedis</taxon>
        <taxon>Scytalidium</taxon>
    </lineage>
</organism>
<dbReference type="OrthoDB" id="2441642at2759"/>
<dbReference type="OMA" id="MPRTIAN"/>
<dbReference type="Gene3D" id="4.10.240.10">
    <property type="entry name" value="Zn(2)-C6 fungal-type DNA-binding domain"/>
    <property type="match status" value="1"/>
</dbReference>
<dbReference type="PANTHER" id="PTHR47660:SF3">
    <property type="entry name" value="FINGER DOMAIN PROTEIN, PUTATIVE (AFU_ORTHOLOGUE AFUA_4G03310)-RELATED"/>
    <property type="match status" value="1"/>
</dbReference>
<proteinExistence type="predicted"/>
<gene>
    <name evidence="8" type="ORF">B7463_g5176</name>
</gene>
<dbReference type="Proteomes" id="UP000258309">
    <property type="component" value="Unassembled WGS sequence"/>
</dbReference>
<dbReference type="GO" id="GO:0008270">
    <property type="term" value="F:zinc ion binding"/>
    <property type="evidence" value="ECO:0007669"/>
    <property type="project" value="InterPro"/>
</dbReference>
<keyword evidence="2" id="KW-0862">Zinc</keyword>
<feature type="non-terminal residue" evidence="8">
    <location>
        <position position="449"/>
    </location>
</feature>
<feature type="non-terminal residue" evidence="8">
    <location>
        <position position="1"/>
    </location>
</feature>
<feature type="domain" description="Zn(2)-C6 fungal-type" evidence="7">
    <location>
        <begin position="23"/>
        <end position="53"/>
    </location>
</feature>
<evidence type="ECO:0000256" key="6">
    <source>
        <dbReference type="SAM" id="MobiDB-lite"/>
    </source>
</evidence>
<dbReference type="SUPFAM" id="SSF57701">
    <property type="entry name" value="Zn2/Cys6 DNA-binding domain"/>
    <property type="match status" value="1"/>
</dbReference>
<dbReference type="PRINTS" id="PR00755">
    <property type="entry name" value="AFLATOXINBRP"/>
</dbReference>
<dbReference type="EMBL" id="NCSJ02000082">
    <property type="protein sequence ID" value="RFU31161.1"/>
    <property type="molecule type" value="Genomic_DNA"/>
</dbReference>
<evidence type="ECO:0000256" key="4">
    <source>
        <dbReference type="ARBA" id="ARBA00023163"/>
    </source>
</evidence>
<evidence type="ECO:0000313" key="8">
    <source>
        <dbReference type="EMBL" id="RFU31161.1"/>
    </source>
</evidence>
<dbReference type="AlphaFoldDB" id="A0A3E2HDH7"/>
<dbReference type="SMART" id="SM00066">
    <property type="entry name" value="GAL4"/>
    <property type="match status" value="1"/>
</dbReference>
<dbReference type="Pfam" id="PF00172">
    <property type="entry name" value="Zn_clus"/>
    <property type="match status" value="1"/>
</dbReference>
<protein>
    <recommendedName>
        <fullName evidence="7">Zn(2)-C6 fungal-type domain-containing protein</fullName>
    </recommendedName>
</protein>
<feature type="compositionally biased region" description="Low complexity" evidence="6">
    <location>
        <begin position="1"/>
        <end position="10"/>
    </location>
</feature>
<keyword evidence="4" id="KW-0804">Transcription</keyword>
<keyword evidence="9" id="KW-1185">Reference proteome</keyword>
<evidence type="ECO:0000256" key="1">
    <source>
        <dbReference type="ARBA" id="ARBA00022723"/>
    </source>
</evidence>
<reference evidence="8 9" key="1">
    <citation type="submission" date="2018-05" db="EMBL/GenBank/DDBJ databases">
        <title>Draft genome sequence of Scytalidium lignicola DSM 105466, a ubiquitous saprotrophic fungus.</title>
        <authorList>
            <person name="Buettner E."/>
            <person name="Gebauer A.M."/>
            <person name="Hofrichter M."/>
            <person name="Liers C."/>
            <person name="Kellner H."/>
        </authorList>
    </citation>
    <scope>NUCLEOTIDE SEQUENCE [LARGE SCALE GENOMIC DNA]</scope>
    <source>
        <strain evidence="8 9">DSM 105466</strain>
    </source>
</reference>
<sequence>MSSDMPTPRRTAPRRIAPPRKKACSQCSEGKIRCDMRRPRCSRCLKKGIQCVYTVPAHTSFPIIEDRAETTPGTDNGFDNFSSDSKYQTPNSASPDMRSSSIRPVPNWIQMSMSNRNQAESPYTLPTPESFHISNSTPAFTSEPSVSSHVPKFANVDLVPAADSTEIGDRWLATILPSTSLKQVKTLLPSTARYIYRVLKTYPKMMLQPGGLPPIIHPLQVSEQESAAPLANCLSLVRLWEGRAAGSEDIIIKTIRKEMENLYQEHENYDQITLLAACQAYLIYSIMMFSPGESASLVDQTTMINLQALGSHAALKGLVCRGELSQSRPDWESWLVASAKRRTLFTMYTFDNIFNFFHNVPCFTGEELASLPAPSSKALWQAVDRRSWEREYNLQLARWEGGFLRLGELWPHLDPGEKKSRQNRIDRWVESVDEFGMMLYATVVHTYGE</sequence>
<dbReference type="GO" id="GO:0000981">
    <property type="term" value="F:DNA-binding transcription factor activity, RNA polymerase II-specific"/>
    <property type="evidence" value="ECO:0007669"/>
    <property type="project" value="InterPro"/>
</dbReference>
<feature type="region of interest" description="Disordered" evidence="6">
    <location>
        <begin position="64"/>
        <end position="100"/>
    </location>
</feature>
<evidence type="ECO:0000256" key="5">
    <source>
        <dbReference type="ARBA" id="ARBA00023242"/>
    </source>
</evidence>
<keyword evidence="3" id="KW-0805">Transcription regulation</keyword>
<dbReference type="PROSITE" id="PS50048">
    <property type="entry name" value="ZN2_CY6_FUNGAL_2"/>
    <property type="match status" value="1"/>
</dbReference>
<keyword evidence="1" id="KW-0479">Metal-binding</keyword>
<evidence type="ECO:0000313" key="9">
    <source>
        <dbReference type="Proteomes" id="UP000258309"/>
    </source>
</evidence>
<evidence type="ECO:0000259" key="7">
    <source>
        <dbReference type="PROSITE" id="PS50048"/>
    </source>
</evidence>
<dbReference type="CDD" id="cd00067">
    <property type="entry name" value="GAL4"/>
    <property type="match status" value="1"/>
</dbReference>
<name>A0A3E2HDH7_SCYLI</name>
<dbReference type="PANTHER" id="PTHR47660">
    <property type="entry name" value="TRANSCRIPTION FACTOR WITH C2H2 AND ZN(2)-CYS(6) DNA BINDING DOMAIN (EUROFUNG)-RELATED-RELATED"/>
    <property type="match status" value="1"/>
</dbReference>
<evidence type="ECO:0000256" key="2">
    <source>
        <dbReference type="ARBA" id="ARBA00022833"/>
    </source>
</evidence>
<dbReference type="STRING" id="5539.A0A3E2HDH7"/>
<keyword evidence="5" id="KW-0539">Nucleus</keyword>
<comment type="caution">
    <text evidence="8">The sequence shown here is derived from an EMBL/GenBank/DDBJ whole genome shotgun (WGS) entry which is preliminary data.</text>
</comment>
<feature type="compositionally biased region" description="Polar residues" evidence="6">
    <location>
        <begin position="71"/>
        <end position="100"/>
    </location>
</feature>
<dbReference type="PROSITE" id="PS00463">
    <property type="entry name" value="ZN2_CY6_FUNGAL_1"/>
    <property type="match status" value="1"/>
</dbReference>
<feature type="compositionally biased region" description="Basic residues" evidence="6">
    <location>
        <begin position="11"/>
        <end position="22"/>
    </location>
</feature>
<evidence type="ECO:0000256" key="3">
    <source>
        <dbReference type="ARBA" id="ARBA00023015"/>
    </source>
</evidence>
<accession>A0A3E2HDH7</accession>